<name>A0A7X2NKH1_9CLOT</name>
<dbReference type="AlphaFoldDB" id="A0A7X2NKH1"/>
<dbReference type="Proteomes" id="UP000429958">
    <property type="component" value="Unassembled WGS sequence"/>
</dbReference>
<dbReference type="Pfam" id="PF13443">
    <property type="entry name" value="HTH_26"/>
    <property type="match status" value="1"/>
</dbReference>
<evidence type="ECO:0000313" key="2">
    <source>
        <dbReference type="EMBL" id="MSS36559.1"/>
    </source>
</evidence>
<keyword evidence="3" id="KW-1185">Reference proteome</keyword>
<dbReference type="PROSITE" id="PS50943">
    <property type="entry name" value="HTH_CROC1"/>
    <property type="match status" value="1"/>
</dbReference>
<organism evidence="2 3">
    <name type="scientific">Clostridium porci</name>
    <dbReference type="NCBI Taxonomy" id="2605778"/>
    <lineage>
        <taxon>Bacteria</taxon>
        <taxon>Bacillati</taxon>
        <taxon>Bacillota</taxon>
        <taxon>Clostridia</taxon>
        <taxon>Eubacteriales</taxon>
        <taxon>Clostridiaceae</taxon>
        <taxon>Clostridium</taxon>
    </lineage>
</organism>
<reference evidence="2 3" key="1">
    <citation type="submission" date="2019-08" db="EMBL/GenBank/DDBJ databases">
        <title>In-depth cultivation of the pig gut microbiome towards novel bacterial diversity and tailored functional studies.</title>
        <authorList>
            <person name="Wylensek D."/>
            <person name="Hitch T.C.A."/>
            <person name="Clavel T."/>
        </authorList>
    </citation>
    <scope>NUCLEOTIDE SEQUENCE [LARGE SCALE GENOMIC DNA]</scope>
    <source>
        <strain evidence="2 3">WCA-389-WT-23D1</strain>
    </source>
</reference>
<dbReference type="CDD" id="cd00093">
    <property type="entry name" value="HTH_XRE"/>
    <property type="match status" value="1"/>
</dbReference>
<accession>A0A7X2NKH1</accession>
<proteinExistence type="predicted"/>
<dbReference type="EMBL" id="VUMD01000006">
    <property type="protein sequence ID" value="MSS36559.1"/>
    <property type="molecule type" value="Genomic_DNA"/>
</dbReference>
<dbReference type="InterPro" id="IPR001387">
    <property type="entry name" value="Cro/C1-type_HTH"/>
</dbReference>
<evidence type="ECO:0000259" key="1">
    <source>
        <dbReference type="PROSITE" id="PS50943"/>
    </source>
</evidence>
<dbReference type="InterPro" id="IPR010982">
    <property type="entry name" value="Lambda_DNA-bd_dom_sf"/>
</dbReference>
<dbReference type="SMART" id="SM00530">
    <property type="entry name" value="HTH_XRE"/>
    <property type="match status" value="1"/>
</dbReference>
<sequence>MFLEILCMETHKNERLVSVMEAKGIRQSALSKMTKIPPMTLIRIINGHILRVKMSHKQAIAQALGVSIHAIFDAPTDVPSAAPIRSEEAGFTIVKQLTADESMLLYWYQNMDIAARFELYDQARVSYIHTQAEVLARASNVAISTDEPQQYEQLSFDV</sequence>
<comment type="caution">
    <text evidence="2">The sequence shown here is derived from an EMBL/GenBank/DDBJ whole genome shotgun (WGS) entry which is preliminary data.</text>
</comment>
<gene>
    <name evidence="2" type="ORF">FYJ39_08240</name>
</gene>
<dbReference type="GO" id="GO:0003677">
    <property type="term" value="F:DNA binding"/>
    <property type="evidence" value="ECO:0007669"/>
    <property type="project" value="InterPro"/>
</dbReference>
<dbReference type="SUPFAM" id="SSF47413">
    <property type="entry name" value="lambda repressor-like DNA-binding domains"/>
    <property type="match status" value="1"/>
</dbReference>
<evidence type="ECO:0000313" key="3">
    <source>
        <dbReference type="Proteomes" id="UP000429958"/>
    </source>
</evidence>
<feature type="domain" description="HTH cro/C1-type" evidence="1">
    <location>
        <begin position="16"/>
        <end position="71"/>
    </location>
</feature>
<dbReference type="Gene3D" id="1.10.260.40">
    <property type="entry name" value="lambda repressor-like DNA-binding domains"/>
    <property type="match status" value="1"/>
</dbReference>
<protein>
    <submittedName>
        <fullName evidence="2">Helix-turn-helix transcriptional regulator</fullName>
    </submittedName>
</protein>